<dbReference type="EMBL" id="BFAA01015107">
    <property type="protein sequence ID" value="GCB75660.1"/>
    <property type="molecule type" value="Genomic_DNA"/>
</dbReference>
<keyword evidence="3" id="KW-1185">Reference proteome</keyword>
<dbReference type="GO" id="GO:0005737">
    <property type="term" value="C:cytoplasm"/>
    <property type="evidence" value="ECO:0007669"/>
    <property type="project" value="TreeGrafter"/>
</dbReference>
<dbReference type="InterPro" id="IPR026674">
    <property type="entry name" value="FLACC1"/>
</dbReference>
<dbReference type="Proteomes" id="UP000288216">
    <property type="component" value="Unassembled WGS sequence"/>
</dbReference>
<evidence type="ECO:0000313" key="3">
    <source>
        <dbReference type="Proteomes" id="UP000288216"/>
    </source>
</evidence>
<accession>A0A401PRB9</accession>
<comment type="caution">
    <text evidence="2">The sequence shown here is derived from an EMBL/GenBank/DDBJ whole genome shotgun (WGS) entry which is preliminary data.</text>
</comment>
<gene>
    <name evidence="2" type="ORF">scyTo_0019792</name>
</gene>
<sequence length="202" mass="23272">MNDLLCPTENSLQRKCDEDKQSTIDNYEEQLSSVINKYHEEMEEAAKQYSSITDTIMELKNAKQEIKDLHEQLEQKIEELKNQAQYISFIESQLASDRAKLAEIEGTYKTNIGVMKRQYVVSIKALQDQNLDLKQLFAIKAEELCALKAAIEERERRDEIKMRMSVNQEHGRVFEMISPAVSDILQTQTPTPSQTEVNNPDG</sequence>
<organism evidence="2 3">
    <name type="scientific">Scyliorhinus torazame</name>
    <name type="common">Cloudy catshark</name>
    <name type="synonym">Catulus torazame</name>
    <dbReference type="NCBI Taxonomy" id="75743"/>
    <lineage>
        <taxon>Eukaryota</taxon>
        <taxon>Metazoa</taxon>
        <taxon>Chordata</taxon>
        <taxon>Craniata</taxon>
        <taxon>Vertebrata</taxon>
        <taxon>Chondrichthyes</taxon>
        <taxon>Elasmobranchii</taxon>
        <taxon>Galeomorphii</taxon>
        <taxon>Galeoidea</taxon>
        <taxon>Carcharhiniformes</taxon>
        <taxon>Scyliorhinidae</taxon>
        <taxon>Scyliorhinus</taxon>
    </lineage>
</organism>
<dbReference type="AlphaFoldDB" id="A0A401PRB9"/>
<dbReference type="PANTHER" id="PTHR21707">
    <property type="entry name" value="FLAGELLUM-ASSOCIATED COILED-COIL DOMAIN-CONTAINING PROTEIN 1"/>
    <property type="match status" value="1"/>
</dbReference>
<dbReference type="OrthoDB" id="10013155at2759"/>
<feature type="coiled-coil region" evidence="1">
    <location>
        <begin position="24"/>
        <end position="86"/>
    </location>
</feature>
<protein>
    <submittedName>
        <fullName evidence="2">Uncharacterized protein</fullName>
    </submittedName>
</protein>
<dbReference type="PANTHER" id="PTHR21707:SF42">
    <property type="entry name" value="FLAGELLUM-ASSOCIATED COILED-COIL DOMAIN-CONTAINING PROTEIN 1"/>
    <property type="match status" value="1"/>
</dbReference>
<proteinExistence type="predicted"/>
<dbReference type="STRING" id="75743.A0A401PRB9"/>
<evidence type="ECO:0000313" key="2">
    <source>
        <dbReference type="EMBL" id="GCB75660.1"/>
    </source>
</evidence>
<keyword evidence="1" id="KW-0175">Coiled coil</keyword>
<evidence type="ECO:0000256" key="1">
    <source>
        <dbReference type="SAM" id="Coils"/>
    </source>
</evidence>
<reference evidence="2 3" key="1">
    <citation type="journal article" date="2018" name="Nat. Ecol. Evol.">
        <title>Shark genomes provide insights into elasmobranch evolution and the origin of vertebrates.</title>
        <authorList>
            <person name="Hara Y"/>
            <person name="Yamaguchi K"/>
            <person name="Onimaru K"/>
            <person name="Kadota M"/>
            <person name="Koyanagi M"/>
            <person name="Keeley SD"/>
            <person name="Tatsumi K"/>
            <person name="Tanaka K"/>
            <person name="Motone F"/>
            <person name="Kageyama Y"/>
            <person name="Nozu R"/>
            <person name="Adachi N"/>
            <person name="Nishimura O"/>
            <person name="Nakagawa R"/>
            <person name="Tanegashima C"/>
            <person name="Kiyatake I"/>
            <person name="Matsumoto R"/>
            <person name="Murakumo K"/>
            <person name="Nishida K"/>
            <person name="Terakita A"/>
            <person name="Kuratani S"/>
            <person name="Sato K"/>
            <person name="Hyodo S Kuraku.S."/>
        </authorList>
    </citation>
    <scope>NUCLEOTIDE SEQUENCE [LARGE SCALE GENOMIC DNA]</scope>
</reference>
<name>A0A401PRB9_SCYTO</name>